<evidence type="ECO:0000256" key="9">
    <source>
        <dbReference type="ARBA" id="ARBA00022884"/>
    </source>
</evidence>
<evidence type="ECO:0000256" key="5">
    <source>
        <dbReference type="ARBA" id="ARBA00022679"/>
    </source>
</evidence>
<evidence type="ECO:0000256" key="7">
    <source>
        <dbReference type="ARBA" id="ARBA00022723"/>
    </source>
</evidence>
<dbReference type="GO" id="GO:0005634">
    <property type="term" value="C:nucleus"/>
    <property type="evidence" value="ECO:0007669"/>
    <property type="project" value="TreeGrafter"/>
</dbReference>
<dbReference type="GO" id="GO:0030422">
    <property type="term" value="P:siRNA processing"/>
    <property type="evidence" value="ECO:0007669"/>
    <property type="project" value="TreeGrafter"/>
</dbReference>
<keyword evidence="7" id="KW-0479">Metal-binding</keyword>
<proteinExistence type="inferred from homology"/>
<evidence type="ECO:0000256" key="12">
    <source>
        <dbReference type="ARBA" id="ARBA00048418"/>
    </source>
</evidence>
<feature type="compositionally biased region" description="Polar residues" evidence="13">
    <location>
        <begin position="329"/>
        <end position="348"/>
    </location>
</feature>
<name>A0A9P7XSC4_9FUNG</name>
<reference evidence="14" key="1">
    <citation type="submission" date="2021-06" db="EMBL/GenBank/DDBJ databases">
        <title>Genome Sequence of Mortierella hyaline Strain SCG-10, a Cold-Adapted, Nitrate-Reducing Fungus Isolated from Soil in Minnesota, USA.</title>
        <authorList>
            <person name="Aldossari N."/>
        </authorList>
    </citation>
    <scope>NUCLEOTIDE SEQUENCE</scope>
    <source>
        <strain evidence="14">SCG-10</strain>
    </source>
</reference>
<dbReference type="Proteomes" id="UP000707451">
    <property type="component" value="Unassembled WGS sequence"/>
</dbReference>
<comment type="similarity">
    <text evidence="2">Belongs to the methyltransferase superfamily. HEN1 family.</text>
</comment>
<dbReference type="PANTHER" id="PTHR21404:SF3">
    <property type="entry name" value="SMALL RNA 2'-O-METHYLTRANSFERASE"/>
    <property type="match status" value="1"/>
</dbReference>
<evidence type="ECO:0000313" key="15">
    <source>
        <dbReference type="Proteomes" id="UP000707451"/>
    </source>
</evidence>
<evidence type="ECO:0000256" key="1">
    <source>
        <dbReference type="ARBA" id="ARBA00001946"/>
    </source>
</evidence>
<dbReference type="EMBL" id="JAHRHY010000013">
    <property type="protein sequence ID" value="KAG9064831.1"/>
    <property type="molecule type" value="Genomic_DNA"/>
</dbReference>
<dbReference type="GO" id="GO:0046872">
    <property type="term" value="F:metal ion binding"/>
    <property type="evidence" value="ECO:0007669"/>
    <property type="project" value="UniProtKB-KW"/>
</dbReference>
<evidence type="ECO:0000256" key="10">
    <source>
        <dbReference type="ARBA" id="ARBA00023158"/>
    </source>
</evidence>
<evidence type="ECO:0000256" key="4">
    <source>
        <dbReference type="ARBA" id="ARBA00022603"/>
    </source>
</evidence>
<keyword evidence="15" id="KW-1185">Reference proteome</keyword>
<sequence length="501" mass="56745">MYFPPTANSTASSTGDSACDADDEPRFYPPLWQQRRNLARRILDENHATSVIDFGCGEAALISLLIWETTGDYPITHLAGVELKEDRLQLAREACQPQDFELGSNLRVNELTIDLFQGSIDQPDQRLIGYDALVCLEVVEHLDPPVLDKFWSVVLGSLKPKMVIVSTPNAEFNIYFPQLNYGKLNAIFRNDDHRFEWTRQDFQDWCNAAAGQYGYDVTYTGTGALPGYNPEIGLCTQFAILHAQNPTQQPALASLGASTEDQPYRLFSRVEYPIYKEQHSDEEILGYLHEYIACIRPRLPEPYDETDDMGHHNETSYGDAGVGYGAKSSLDQPDGTSSNTTADDPPNETSVELGVVLLEDLWIVLGVRQRCKNKTNMIRILNLSSLVRVEQEAGLIRFDEDDPYWKEADKPFEAAYSQNDEQLSPRGSDNGDWSDSSFYKGENDNFEGEDEAERKPYGWAYQDFTDQEVEQQFDVPLDDRGWSAWSDPPVTEDTPEWYSPK</sequence>
<evidence type="ECO:0000256" key="6">
    <source>
        <dbReference type="ARBA" id="ARBA00022691"/>
    </source>
</evidence>
<comment type="caution">
    <text evidence="14">The sequence shown here is derived from an EMBL/GenBank/DDBJ whole genome shotgun (WGS) entry which is preliminary data.</text>
</comment>
<keyword evidence="10" id="KW-0943">RNA-mediated gene silencing</keyword>
<gene>
    <name evidence="14" type="primary">HENMT1</name>
    <name evidence="14" type="ORF">KI688_003091</name>
</gene>
<dbReference type="GO" id="GO:0001510">
    <property type="term" value="P:RNA methylation"/>
    <property type="evidence" value="ECO:0007669"/>
    <property type="project" value="InterPro"/>
</dbReference>
<dbReference type="AlphaFoldDB" id="A0A9P7XSC4"/>
<evidence type="ECO:0000256" key="2">
    <source>
        <dbReference type="ARBA" id="ARBA00009026"/>
    </source>
</evidence>
<dbReference type="PANTHER" id="PTHR21404">
    <property type="entry name" value="HEN1"/>
    <property type="match status" value="1"/>
</dbReference>
<evidence type="ECO:0000256" key="8">
    <source>
        <dbReference type="ARBA" id="ARBA00022842"/>
    </source>
</evidence>
<feature type="region of interest" description="Disordered" evidence="13">
    <location>
        <begin position="416"/>
        <end position="452"/>
    </location>
</feature>
<feature type="region of interest" description="Disordered" evidence="13">
    <location>
        <begin position="468"/>
        <end position="501"/>
    </location>
</feature>
<keyword evidence="5" id="KW-0808">Transferase</keyword>
<feature type="compositionally biased region" description="Polar residues" evidence="13">
    <location>
        <begin position="1"/>
        <end position="16"/>
    </location>
</feature>
<dbReference type="EC" id="2.1.1.386" evidence="11"/>
<feature type="region of interest" description="Disordered" evidence="13">
    <location>
        <begin position="303"/>
        <end position="348"/>
    </location>
</feature>
<feature type="region of interest" description="Disordered" evidence="13">
    <location>
        <begin position="1"/>
        <end position="22"/>
    </location>
</feature>
<evidence type="ECO:0000256" key="11">
    <source>
        <dbReference type="ARBA" id="ARBA00035025"/>
    </source>
</evidence>
<organism evidence="14 15">
    <name type="scientific">Linnemannia hyalina</name>
    <dbReference type="NCBI Taxonomy" id="64524"/>
    <lineage>
        <taxon>Eukaryota</taxon>
        <taxon>Fungi</taxon>
        <taxon>Fungi incertae sedis</taxon>
        <taxon>Mucoromycota</taxon>
        <taxon>Mortierellomycotina</taxon>
        <taxon>Mortierellomycetes</taxon>
        <taxon>Mortierellales</taxon>
        <taxon>Mortierellaceae</taxon>
        <taxon>Linnemannia</taxon>
    </lineage>
</organism>
<accession>A0A9P7XSC4</accession>
<evidence type="ECO:0000313" key="14">
    <source>
        <dbReference type="EMBL" id="KAG9064831.1"/>
    </source>
</evidence>
<protein>
    <recommendedName>
        <fullName evidence="3">Small RNA 2'-O-methyltransferase</fullName>
        <ecNumber evidence="11">2.1.1.386</ecNumber>
    </recommendedName>
</protein>
<dbReference type="SUPFAM" id="SSF53335">
    <property type="entry name" value="S-adenosyl-L-methionine-dependent methyltransferases"/>
    <property type="match status" value="1"/>
</dbReference>
<dbReference type="InterPro" id="IPR029063">
    <property type="entry name" value="SAM-dependent_MTases_sf"/>
</dbReference>
<dbReference type="OrthoDB" id="2154311at2759"/>
<keyword evidence="4" id="KW-0489">Methyltransferase</keyword>
<dbReference type="GO" id="GO:0003723">
    <property type="term" value="F:RNA binding"/>
    <property type="evidence" value="ECO:0007669"/>
    <property type="project" value="UniProtKB-KW"/>
</dbReference>
<keyword evidence="8" id="KW-0460">Magnesium</keyword>
<evidence type="ECO:0000256" key="13">
    <source>
        <dbReference type="SAM" id="MobiDB-lite"/>
    </source>
</evidence>
<comment type="catalytic activity">
    <reaction evidence="12">
        <text>small RNA 3'-end nucleotide + S-adenosyl-L-methionine = small RNA 3'-end 2'-O-methylnucleotide + S-adenosyl-L-homocysteine + H(+)</text>
        <dbReference type="Rhea" id="RHEA:37887"/>
        <dbReference type="Rhea" id="RHEA-COMP:10415"/>
        <dbReference type="Rhea" id="RHEA-COMP:10416"/>
        <dbReference type="ChEBI" id="CHEBI:15378"/>
        <dbReference type="ChEBI" id="CHEBI:57856"/>
        <dbReference type="ChEBI" id="CHEBI:59789"/>
        <dbReference type="ChEBI" id="CHEBI:74896"/>
        <dbReference type="ChEBI" id="CHEBI:74898"/>
        <dbReference type="EC" id="2.1.1.386"/>
    </reaction>
</comment>
<dbReference type="Gene3D" id="3.40.50.150">
    <property type="entry name" value="Vaccinia Virus protein VP39"/>
    <property type="match status" value="1"/>
</dbReference>
<keyword evidence="6" id="KW-0949">S-adenosyl-L-methionine</keyword>
<comment type="cofactor">
    <cofactor evidence="1">
        <name>Mg(2+)</name>
        <dbReference type="ChEBI" id="CHEBI:18420"/>
    </cofactor>
</comment>
<feature type="compositionally biased region" description="Polar residues" evidence="13">
    <location>
        <begin position="416"/>
        <end position="437"/>
    </location>
</feature>
<evidence type="ECO:0000256" key="3">
    <source>
        <dbReference type="ARBA" id="ARBA00021330"/>
    </source>
</evidence>
<dbReference type="GO" id="GO:0005737">
    <property type="term" value="C:cytoplasm"/>
    <property type="evidence" value="ECO:0007669"/>
    <property type="project" value="TreeGrafter"/>
</dbReference>
<keyword evidence="9" id="KW-0694">RNA-binding</keyword>
<dbReference type="InterPro" id="IPR026610">
    <property type="entry name" value="Hen1"/>
</dbReference>
<dbReference type="GO" id="GO:0090486">
    <property type="term" value="F:small RNA 2'-O-methyltransferase activity"/>
    <property type="evidence" value="ECO:0007669"/>
    <property type="project" value="UniProtKB-EC"/>
</dbReference>